<keyword evidence="1" id="KW-0812">Transmembrane</keyword>
<gene>
    <name evidence="2" type="ORF">SAMN05421664_1860</name>
</gene>
<dbReference type="STRING" id="311333.SAMN05421664_1860"/>
<reference evidence="3" key="1">
    <citation type="submission" date="2016-10" db="EMBL/GenBank/DDBJ databases">
        <authorList>
            <person name="Varghese N."/>
            <person name="Submissions S."/>
        </authorList>
    </citation>
    <scope>NUCLEOTIDE SEQUENCE [LARGE SCALE GENOMIC DNA]</scope>
    <source>
        <strain evidence="3">DSM 17072</strain>
    </source>
</reference>
<feature type="transmembrane region" description="Helical" evidence="1">
    <location>
        <begin position="40"/>
        <end position="57"/>
    </location>
</feature>
<organism evidence="2 3">
    <name type="scientific">Chryseobacterium soldanellicola</name>
    <dbReference type="NCBI Taxonomy" id="311333"/>
    <lineage>
        <taxon>Bacteria</taxon>
        <taxon>Pseudomonadati</taxon>
        <taxon>Bacteroidota</taxon>
        <taxon>Flavobacteriia</taxon>
        <taxon>Flavobacteriales</taxon>
        <taxon>Weeksellaceae</taxon>
        <taxon>Chryseobacterium group</taxon>
        <taxon>Chryseobacterium</taxon>
    </lineage>
</organism>
<proteinExistence type="predicted"/>
<accession>A0A1H1BG91</accession>
<sequence>MKQNLQAIQGVISILAIVCLAIGWFNLFSPEVNALLSKRIFYIIVGISFILQAPLLVNKKFVYPMYAAAAFCIIGAFLPYELKITSGMKTLGLLAGVILSLSNRPNFRQ</sequence>
<dbReference type="EMBL" id="FNKL01000002">
    <property type="protein sequence ID" value="SDQ50978.1"/>
    <property type="molecule type" value="Genomic_DNA"/>
</dbReference>
<dbReference type="RefSeq" id="WP_089755439.1">
    <property type="nucleotide sequence ID" value="NZ_FNKL01000002.1"/>
</dbReference>
<dbReference type="Proteomes" id="UP000199627">
    <property type="component" value="Unassembled WGS sequence"/>
</dbReference>
<protein>
    <submittedName>
        <fullName evidence="2">Uncharacterized protein</fullName>
    </submittedName>
</protein>
<keyword evidence="3" id="KW-1185">Reference proteome</keyword>
<feature type="transmembrane region" description="Helical" evidence="1">
    <location>
        <begin position="63"/>
        <end position="80"/>
    </location>
</feature>
<evidence type="ECO:0000313" key="3">
    <source>
        <dbReference type="Proteomes" id="UP000199627"/>
    </source>
</evidence>
<keyword evidence="1" id="KW-0472">Membrane</keyword>
<dbReference type="OrthoDB" id="1268537at2"/>
<keyword evidence="1" id="KW-1133">Transmembrane helix</keyword>
<dbReference type="AlphaFoldDB" id="A0A1H1BG91"/>
<name>A0A1H1BG91_9FLAO</name>
<feature type="transmembrane region" description="Helical" evidence="1">
    <location>
        <begin position="6"/>
        <end position="28"/>
    </location>
</feature>
<evidence type="ECO:0000313" key="2">
    <source>
        <dbReference type="EMBL" id="SDQ50978.1"/>
    </source>
</evidence>
<evidence type="ECO:0000256" key="1">
    <source>
        <dbReference type="SAM" id="Phobius"/>
    </source>
</evidence>